<dbReference type="PANTHER" id="PTHR43744">
    <property type="entry name" value="ABC TRANSPORTER PERMEASE PROTEIN MG189-RELATED-RELATED"/>
    <property type="match status" value="1"/>
</dbReference>
<dbReference type="STRING" id="1246626.BleG1_3669"/>
<feature type="transmembrane region" description="Helical" evidence="7">
    <location>
        <begin position="189"/>
        <end position="212"/>
    </location>
</feature>
<feature type="transmembrane region" description="Helical" evidence="7">
    <location>
        <begin position="150"/>
        <end position="168"/>
    </location>
</feature>
<comment type="similarity">
    <text evidence="7">Belongs to the binding-protein-dependent transport system permease family.</text>
</comment>
<gene>
    <name evidence="9" type="ORF">BleG1_3669</name>
</gene>
<feature type="domain" description="ABC transmembrane type-1" evidence="8">
    <location>
        <begin position="82"/>
        <end position="273"/>
    </location>
</feature>
<dbReference type="KEGG" id="ble:BleG1_3669"/>
<dbReference type="SUPFAM" id="SSF161098">
    <property type="entry name" value="MetI-like"/>
    <property type="match status" value="1"/>
</dbReference>
<dbReference type="PANTHER" id="PTHR43744:SF6">
    <property type="entry name" value="ABC TRANSPORTER PERMEASE PROTEIN YESQ-RELATED"/>
    <property type="match status" value="1"/>
</dbReference>
<accession>A0A060LY92</accession>
<evidence type="ECO:0000313" key="10">
    <source>
        <dbReference type="Proteomes" id="UP000027142"/>
    </source>
</evidence>
<keyword evidence="2 7" id="KW-0813">Transport</keyword>
<dbReference type="Pfam" id="PF00528">
    <property type="entry name" value="BPD_transp_1"/>
    <property type="match status" value="1"/>
</dbReference>
<proteinExistence type="inferred from homology"/>
<feature type="transmembrane region" description="Helical" evidence="7">
    <location>
        <begin position="252"/>
        <end position="273"/>
    </location>
</feature>
<feature type="transmembrane region" description="Helical" evidence="7">
    <location>
        <begin position="117"/>
        <end position="138"/>
    </location>
</feature>
<organism evidence="9 10">
    <name type="scientific">Shouchella lehensis G1</name>
    <dbReference type="NCBI Taxonomy" id="1246626"/>
    <lineage>
        <taxon>Bacteria</taxon>
        <taxon>Bacillati</taxon>
        <taxon>Bacillota</taxon>
        <taxon>Bacilli</taxon>
        <taxon>Bacillales</taxon>
        <taxon>Bacillaceae</taxon>
        <taxon>Shouchella</taxon>
    </lineage>
</organism>
<evidence type="ECO:0000256" key="1">
    <source>
        <dbReference type="ARBA" id="ARBA00004651"/>
    </source>
</evidence>
<dbReference type="EMBL" id="CP003923">
    <property type="protein sequence ID" value="AIC96216.1"/>
    <property type="molecule type" value="Genomic_DNA"/>
</dbReference>
<dbReference type="Proteomes" id="UP000027142">
    <property type="component" value="Chromosome"/>
</dbReference>
<dbReference type="PATRIC" id="fig|1246626.3.peg.3661"/>
<feature type="transmembrane region" description="Helical" evidence="7">
    <location>
        <begin position="87"/>
        <end position="110"/>
    </location>
</feature>
<dbReference type="CDD" id="cd06261">
    <property type="entry name" value="TM_PBP2"/>
    <property type="match status" value="1"/>
</dbReference>
<evidence type="ECO:0000256" key="6">
    <source>
        <dbReference type="ARBA" id="ARBA00023136"/>
    </source>
</evidence>
<evidence type="ECO:0000259" key="8">
    <source>
        <dbReference type="PROSITE" id="PS50928"/>
    </source>
</evidence>
<dbReference type="InterPro" id="IPR035906">
    <property type="entry name" value="MetI-like_sf"/>
</dbReference>
<dbReference type="GO" id="GO:0005886">
    <property type="term" value="C:plasma membrane"/>
    <property type="evidence" value="ECO:0007669"/>
    <property type="project" value="UniProtKB-SubCell"/>
</dbReference>
<dbReference type="RefSeq" id="WP_038483947.1">
    <property type="nucleotide sequence ID" value="NZ_CP003923.1"/>
</dbReference>
<name>A0A060LY92_9BACI</name>
<evidence type="ECO:0000256" key="7">
    <source>
        <dbReference type="RuleBase" id="RU363032"/>
    </source>
</evidence>
<dbReference type="eggNOG" id="COG0395">
    <property type="taxonomic scope" value="Bacteria"/>
</dbReference>
<evidence type="ECO:0000256" key="2">
    <source>
        <dbReference type="ARBA" id="ARBA00022448"/>
    </source>
</evidence>
<dbReference type="AlphaFoldDB" id="A0A060LY92"/>
<keyword evidence="4 7" id="KW-0812">Transmembrane</keyword>
<feature type="transmembrane region" description="Helical" evidence="7">
    <location>
        <begin position="21"/>
        <end position="43"/>
    </location>
</feature>
<keyword evidence="3" id="KW-1003">Cell membrane</keyword>
<evidence type="ECO:0000256" key="4">
    <source>
        <dbReference type="ARBA" id="ARBA00022692"/>
    </source>
</evidence>
<sequence>MKHLFNKTHYSPGELSKGGKMLTYTGLVACLSLFLFPVAWMFFTSVKSLEEIVSNPLSFFPTTWNWSNYLEVFQNHPFATYLWNTSWYTVVTVVGTVFFSAMIAFGFARFRARGQTFLFALVLSTMMLPQQVVMIPQYLLFNSIGWVDSYLPLTIPAIAGSAFLIFLLRQFYLGLPKELDEAVTIDGGGYLTIFFKIILPLSLPAMATAAIIEFMFRWNDLMGPLIYLNSQELYPLSLGLANFTAAYAATPWQLLMAASVMAVLPPLILFFFAQKYFIQGVVISGTKG</sequence>
<evidence type="ECO:0000313" key="9">
    <source>
        <dbReference type="EMBL" id="AIC96216.1"/>
    </source>
</evidence>
<dbReference type="GO" id="GO:0055085">
    <property type="term" value="P:transmembrane transport"/>
    <property type="evidence" value="ECO:0007669"/>
    <property type="project" value="InterPro"/>
</dbReference>
<dbReference type="PROSITE" id="PS50928">
    <property type="entry name" value="ABC_TM1"/>
    <property type="match status" value="1"/>
</dbReference>
<reference evidence="9 10" key="1">
    <citation type="journal article" date="2014" name="Gene">
        <title>A comparative genomic analysis of the alkalitolerant soil bacterium Bacillus lehensis G1.</title>
        <authorList>
            <person name="Noor Y.M."/>
            <person name="Samsulrizal N.H."/>
            <person name="Jema'on N.A."/>
            <person name="Low K.O."/>
            <person name="Ramli A.N."/>
            <person name="Alias N.I."/>
            <person name="Damis S.I."/>
            <person name="Fuzi S.F."/>
            <person name="Isa M.N."/>
            <person name="Murad A.M."/>
            <person name="Raih M.F."/>
            <person name="Bakar F.D."/>
            <person name="Najimudin N."/>
            <person name="Mahadi N.M."/>
            <person name="Illias R.M."/>
        </authorList>
    </citation>
    <scope>NUCLEOTIDE SEQUENCE [LARGE SCALE GENOMIC DNA]</scope>
    <source>
        <strain evidence="9 10">G1</strain>
    </source>
</reference>
<dbReference type="OrthoDB" id="9771544at2"/>
<dbReference type="InterPro" id="IPR000515">
    <property type="entry name" value="MetI-like"/>
</dbReference>
<keyword evidence="5 7" id="KW-1133">Transmembrane helix</keyword>
<dbReference type="HOGENOM" id="CLU_016047_1_1_9"/>
<dbReference type="Gene3D" id="1.10.3720.10">
    <property type="entry name" value="MetI-like"/>
    <property type="match status" value="1"/>
</dbReference>
<evidence type="ECO:0000256" key="3">
    <source>
        <dbReference type="ARBA" id="ARBA00022475"/>
    </source>
</evidence>
<protein>
    <submittedName>
        <fullName evidence="9">ABC transporter permease protein yesQ</fullName>
    </submittedName>
</protein>
<keyword evidence="10" id="KW-1185">Reference proteome</keyword>
<keyword evidence="6 7" id="KW-0472">Membrane</keyword>
<evidence type="ECO:0000256" key="5">
    <source>
        <dbReference type="ARBA" id="ARBA00022989"/>
    </source>
</evidence>
<comment type="subcellular location">
    <subcellularLocation>
        <location evidence="1 7">Cell membrane</location>
        <topology evidence="1 7">Multi-pass membrane protein</topology>
    </subcellularLocation>
</comment>